<gene>
    <name evidence="2" type="ORF">CW751_04995</name>
</gene>
<keyword evidence="3" id="KW-1185">Reference proteome</keyword>
<dbReference type="InterPro" id="IPR017481">
    <property type="entry name" value="CHP03032"/>
</dbReference>
<dbReference type="SUPFAM" id="SSF63825">
    <property type="entry name" value="YWTD domain"/>
    <property type="match status" value="1"/>
</dbReference>
<organism evidence="2 3">
    <name type="scientific">Brumimicrobium salinarum</name>
    <dbReference type="NCBI Taxonomy" id="2058658"/>
    <lineage>
        <taxon>Bacteria</taxon>
        <taxon>Pseudomonadati</taxon>
        <taxon>Bacteroidota</taxon>
        <taxon>Flavobacteriia</taxon>
        <taxon>Flavobacteriales</taxon>
        <taxon>Crocinitomicaceae</taxon>
        <taxon>Brumimicrobium</taxon>
    </lineage>
</organism>
<evidence type="ECO:0000313" key="2">
    <source>
        <dbReference type="EMBL" id="PKR81415.1"/>
    </source>
</evidence>
<name>A0A2I0R4A9_9FLAO</name>
<dbReference type="AlphaFoldDB" id="A0A2I0R4A9"/>
<reference evidence="2 3" key="1">
    <citation type="submission" date="2017-12" db="EMBL/GenBank/DDBJ databases">
        <title>The draft genome sequence of Brumimicrobium saltpan LHR20.</title>
        <authorList>
            <person name="Do Z.-J."/>
            <person name="Luo H.-R."/>
        </authorList>
    </citation>
    <scope>NUCLEOTIDE SEQUENCE [LARGE SCALE GENOMIC DNA]</scope>
    <source>
        <strain evidence="2 3">LHR20</strain>
    </source>
</reference>
<comment type="caution">
    <text evidence="2">The sequence shown here is derived from an EMBL/GenBank/DDBJ whole genome shotgun (WGS) entry which is preliminary data.</text>
</comment>
<evidence type="ECO:0000259" key="1">
    <source>
        <dbReference type="Pfam" id="PF16261"/>
    </source>
</evidence>
<dbReference type="OrthoDB" id="238183at2"/>
<sequence>MLKKYPINFDNEVAKFLFDKKISLIISTYQAGRVMILGSLDGLNLHQVPIGFKKPMGLSLEGNKLAIATLDNIFFFSNKEKVVNTLHLNEKQFDTVYLQRAKYSTSTLDIHDIGFGKGLLWGVNTLFSCISVFDINHSFTPKWKPPFITELVPEDRCHMNSMIMNEGMPTYVSMLSMTNEKEGWRKDIMNSGAIMKVPTGEVLIQNLALPHSLIDDGDFIYFLESGRGTLNKVNKRTGISELVYNFQRFVRGIKRIDDCFIVSFSALRKSSKTFGSITFDDNNNLAGFCIFDLKTNQIIGTLEYEADIEEIYDLAICDGFLKPVILNENQEEFNNVITFPRNVFWKKEKEK</sequence>
<evidence type="ECO:0000313" key="3">
    <source>
        <dbReference type="Proteomes" id="UP000236654"/>
    </source>
</evidence>
<dbReference type="RefSeq" id="WP_101333896.1">
    <property type="nucleotide sequence ID" value="NZ_PJNI01000003.1"/>
</dbReference>
<feature type="domain" description="Conserved hypothetical protein CHP03032" evidence="1">
    <location>
        <begin position="13"/>
        <end position="326"/>
    </location>
</feature>
<dbReference type="EMBL" id="PJNI01000003">
    <property type="protein sequence ID" value="PKR81415.1"/>
    <property type="molecule type" value="Genomic_DNA"/>
</dbReference>
<proteinExistence type="predicted"/>
<dbReference type="NCBIfam" id="TIGR03032">
    <property type="entry name" value="TIGR03032 family protein"/>
    <property type="match status" value="1"/>
</dbReference>
<accession>A0A2I0R4A9</accession>
<protein>
    <submittedName>
        <fullName evidence="2">TIGR03032 family protein</fullName>
    </submittedName>
</protein>
<dbReference type="Pfam" id="PF16261">
    <property type="entry name" value="DUF4915"/>
    <property type="match status" value="1"/>
</dbReference>
<dbReference type="Proteomes" id="UP000236654">
    <property type="component" value="Unassembled WGS sequence"/>
</dbReference>